<dbReference type="GO" id="GO:0008757">
    <property type="term" value="F:S-adenosylmethionine-dependent methyltransferase activity"/>
    <property type="evidence" value="ECO:0007669"/>
    <property type="project" value="TreeGrafter"/>
</dbReference>
<dbReference type="RefSeq" id="WP_093838521.1">
    <property type="nucleotide sequence ID" value="NZ_FOLM01000004.1"/>
</dbReference>
<evidence type="ECO:0000256" key="2">
    <source>
        <dbReference type="ARBA" id="ARBA00022603"/>
    </source>
</evidence>
<dbReference type="AlphaFoldDB" id="A0A1I1KQT0"/>
<dbReference type="InterPro" id="IPR002052">
    <property type="entry name" value="DNA_methylase_N6_adenine_CS"/>
</dbReference>
<feature type="domain" description="DUF7059" evidence="6">
    <location>
        <begin position="23"/>
        <end position="106"/>
    </location>
</feature>
<dbReference type="Pfam" id="PF05175">
    <property type="entry name" value="MTS"/>
    <property type="match status" value="1"/>
</dbReference>
<evidence type="ECO:0000256" key="4">
    <source>
        <dbReference type="ARBA" id="ARBA00022691"/>
    </source>
</evidence>
<dbReference type="GO" id="GO:0035657">
    <property type="term" value="C:eRF1 methyltransferase complex"/>
    <property type="evidence" value="ECO:0007669"/>
    <property type="project" value="TreeGrafter"/>
</dbReference>
<dbReference type="Gene3D" id="3.40.50.150">
    <property type="entry name" value="Vaccinia Virus protein VP39"/>
    <property type="match status" value="1"/>
</dbReference>
<evidence type="ECO:0000256" key="1">
    <source>
        <dbReference type="ARBA" id="ARBA00006149"/>
    </source>
</evidence>
<dbReference type="OrthoDB" id="129465at2"/>
<dbReference type="Proteomes" id="UP000199207">
    <property type="component" value="Unassembled WGS sequence"/>
</dbReference>
<dbReference type="Pfam" id="PF23186">
    <property type="entry name" value="DUF7059"/>
    <property type="match status" value="1"/>
</dbReference>
<evidence type="ECO:0000313" key="8">
    <source>
        <dbReference type="EMBL" id="SFC61048.1"/>
    </source>
</evidence>
<dbReference type="GO" id="GO:0003676">
    <property type="term" value="F:nucleic acid binding"/>
    <property type="evidence" value="ECO:0007669"/>
    <property type="project" value="InterPro"/>
</dbReference>
<dbReference type="SUPFAM" id="SSF53335">
    <property type="entry name" value="S-adenosyl-L-methionine-dependent methyltransferases"/>
    <property type="match status" value="1"/>
</dbReference>
<dbReference type="InterPro" id="IPR055487">
    <property type="entry name" value="DUF7059"/>
</dbReference>
<evidence type="ECO:0000259" key="5">
    <source>
        <dbReference type="Pfam" id="PF05175"/>
    </source>
</evidence>
<dbReference type="GO" id="GO:0032259">
    <property type="term" value="P:methylation"/>
    <property type="evidence" value="ECO:0007669"/>
    <property type="project" value="UniProtKB-KW"/>
</dbReference>
<feature type="domain" description="DUF7782" evidence="7">
    <location>
        <begin position="408"/>
        <end position="519"/>
    </location>
</feature>
<dbReference type="GO" id="GO:0008276">
    <property type="term" value="F:protein methyltransferase activity"/>
    <property type="evidence" value="ECO:0007669"/>
    <property type="project" value="TreeGrafter"/>
</dbReference>
<gene>
    <name evidence="8" type="ORF">SAMN05421773_104264</name>
</gene>
<dbReference type="STRING" id="910347.SAMN05421773_104264"/>
<feature type="domain" description="Methyltransferase small" evidence="5">
    <location>
        <begin position="163"/>
        <end position="245"/>
    </location>
</feature>
<protein>
    <submittedName>
        <fullName evidence="8">Methyltransferase small domain-containing protein</fullName>
    </submittedName>
</protein>
<dbReference type="InterPro" id="IPR052190">
    <property type="entry name" value="Euk-Arch_PrmC-MTase"/>
</dbReference>
<name>A0A1I1KQT0_9ACTN</name>
<accession>A0A1I1KQT0</accession>
<organism evidence="8 9">
    <name type="scientific">Streptomyces aidingensis</name>
    <dbReference type="NCBI Taxonomy" id="910347"/>
    <lineage>
        <taxon>Bacteria</taxon>
        <taxon>Bacillati</taxon>
        <taxon>Actinomycetota</taxon>
        <taxon>Actinomycetes</taxon>
        <taxon>Kitasatosporales</taxon>
        <taxon>Streptomycetaceae</taxon>
        <taxon>Streptomyces</taxon>
    </lineage>
</organism>
<evidence type="ECO:0000313" key="9">
    <source>
        <dbReference type="Proteomes" id="UP000199207"/>
    </source>
</evidence>
<evidence type="ECO:0000259" key="6">
    <source>
        <dbReference type="Pfam" id="PF23186"/>
    </source>
</evidence>
<evidence type="ECO:0000259" key="7">
    <source>
        <dbReference type="Pfam" id="PF25004"/>
    </source>
</evidence>
<dbReference type="PANTHER" id="PTHR45875:SF1">
    <property type="entry name" value="METHYLTRANSFERASE N6AMT1"/>
    <property type="match status" value="1"/>
</dbReference>
<dbReference type="CDD" id="cd02440">
    <property type="entry name" value="AdoMet_MTases"/>
    <property type="match status" value="1"/>
</dbReference>
<comment type="similarity">
    <text evidence="1">Belongs to the eukaryotic/archaeal PrmC-related family.</text>
</comment>
<keyword evidence="3 8" id="KW-0808">Transferase</keyword>
<sequence>MTNTELPVAGPDTARLRDALLSASFTADGVLELLGAPAYAALARNETVPALRATRDGSPTAVLIRLFLLQQPVPHGRAAAALPAAVLDAALADGWLRRDGDEVRATADVRPFSGPDGQDWWIVSDLGCAVGGTAGSRGRDPDVVLGVGGASTTLAGITVDGPAARALDIGTGSGIQALHLSRRAARVTATDVNPRALRAARLTLALSGAPGAELRQGSLYEPLRRAGQGAEPERFDLIVSNPPFVISPPAPPAAPAATGGAGRLTYRDGGMAGDELCRALVRGSAAHLTEGGWCQLLANWEHTDGQDWRERVAGWVPAGCEAWIVQREQQDVTEYIELWLRDAGLRPESEEYAVRYDAWLEDFAGRRTRGVGFGWITVRRTGASGAGAVVAEEWPHAVRQPLGRTVREHFARREFLRGHDDAALLQTRFLLADGVVQEQIGEPGAEHPEHLVLRQRHGMMRAMTVDTVAAGLAGSCDGTMTAGTIVDAIARLLDQDPVVLRAAAPDVLRSLVQQGFLLPAGGER</sequence>
<keyword evidence="2 8" id="KW-0489">Methyltransferase</keyword>
<dbReference type="InterPro" id="IPR056684">
    <property type="entry name" value="DUF7782"/>
</dbReference>
<dbReference type="GO" id="GO:0008170">
    <property type="term" value="F:N-methyltransferase activity"/>
    <property type="evidence" value="ECO:0007669"/>
    <property type="project" value="UniProtKB-ARBA"/>
</dbReference>
<reference evidence="8 9" key="1">
    <citation type="submission" date="2016-10" db="EMBL/GenBank/DDBJ databases">
        <authorList>
            <person name="de Groot N.N."/>
        </authorList>
    </citation>
    <scope>NUCLEOTIDE SEQUENCE [LARGE SCALE GENOMIC DNA]</scope>
    <source>
        <strain evidence="8 9">CGMCC 4.5739</strain>
    </source>
</reference>
<dbReference type="PROSITE" id="PS00092">
    <property type="entry name" value="N6_MTASE"/>
    <property type="match status" value="1"/>
</dbReference>
<dbReference type="InterPro" id="IPR029063">
    <property type="entry name" value="SAM-dependent_MTases_sf"/>
</dbReference>
<dbReference type="InterPro" id="IPR007848">
    <property type="entry name" value="Small_mtfrase_dom"/>
</dbReference>
<keyword evidence="9" id="KW-1185">Reference proteome</keyword>
<keyword evidence="4" id="KW-0949">S-adenosyl-L-methionine</keyword>
<dbReference type="Pfam" id="PF25004">
    <property type="entry name" value="DUF7782"/>
    <property type="match status" value="1"/>
</dbReference>
<dbReference type="EMBL" id="FOLM01000004">
    <property type="protein sequence ID" value="SFC61048.1"/>
    <property type="molecule type" value="Genomic_DNA"/>
</dbReference>
<evidence type="ECO:0000256" key="3">
    <source>
        <dbReference type="ARBA" id="ARBA00022679"/>
    </source>
</evidence>
<proteinExistence type="inferred from homology"/>
<dbReference type="PANTHER" id="PTHR45875">
    <property type="entry name" value="METHYLTRANSFERASE N6AMT1"/>
    <property type="match status" value="1"/>
</dbReference>